<evidence type="ECO:0000313" key="3">
    <source>
        <dbReference type="Proteomes" id="UP001153269"/>
    </source>
</evidence>
<dbReference type="Proteomes" id="UP001153269">
    <property type="component" value="Unassembled WGS sequence"/>
</dbReference>
<sequence length="151" mass="16601">MREQQHMYAGDGLYFERNHTLTHLRANAPSPGGLPPHPLSPWGLRHGRVASEVLDECIRAPYHHHWGGTQAAQRDGARWAELFASSISDSFYALSFVRKNKSESVLAHGKGQRTEQASSASERPPRCILSHLPLPLPPSSPSPSLLPSLSP</sequence>
<feature type="compositionally biased region" description="Low complexity" evidence="1">
    <location>
        <begin position="142"/>
        <end position="151"/>
    </location>
</feature>
<evidence type="ECO:0000256" key="1">
    <source>
        <dbReference type="SAM" id="MobiDB-lite"/>
    </source>
</evidence>
<dbReference type="AlphaFoldDB" id="A0A9N7U4E9"/>
<proteinExistence type="predicted"/>
<organism evidence="2 3">
    <name type="scientific">Pleuronectes platessa</name>
    <name type="common">European plaice</name>
    <dbReference type="NCBI Taxonomy" id="8262"/>
    <lineage>
        <taxon>Eukaryota</taxon>
        <taxon>Metazoa</taxon>
        <taxon>Chordata</taxon>
        <taxon>Craniata</taxon>
        <taxon>Vertebrata</taxon>
        <taxon>Euteleostomi</taxon>
        <taxon>Actinopterygii</taxon>
        <taxon>Neopterygii</taxon>
        <taxon>Teleostei</taxon>
        <taxon>Neoteleostei</taxon>
        <taxon>Acanthomorphata</taxon>
        <taxon>Carangaria</taxon>
        <taxon>Pleuronectiformes</taxon>
        <taxon>Pleuronectoidei</taxon>
        <taxon>Pleuronectidae</taxon>
        <taxon>Pleuronectes</taxon>
    </lineage>
</organism>
<evidence type="ECO:0000313" key="2">
    <source>
        <dbReference type="EMBL" id="CAB1424431.1"/>
    </source>
</evidence>
<protein>
    <submittedName>
        <fullName evidence="2">Uncharacterized protein</fullName>
    </submittedName>
</protein>
<reference evidence="2" key="1">
    <citation type="submission" date="2020-03" db="EMBL/GenBank/DDBJ databases">
        <authorList>
            <person name="Weist P."/>
        </authorList>
    </citation>
    <scope>NUCLEOTIDE SEQUENCE</scope>
</reference>
<comment type="caution">
    <text evidence="2">The sequence shown here is derived from an EMBL/GenBank/DDBJ whole genome shotgun (WGS) entry which is preliminary data.</text>
</comment>
<keyword evidence="3" id="KW-1185">Reference proteome</keyword>
<gene>
    <name evidence="2" type="ORF">PLEPLA_LOCUS12356</name>
</gene>
<accession>A0A9N7U4E9</accession>
<dbReference type="EMBL" id="CADEAL010000730">
    <property type="protein sequence ID" value="CAB1424431.1"/>
    <property type="molecule type" value="Genomic_DNA"/>
</dbReference>
<name>A0A9N7U4E9_PLEPL</name>
<feature type="region of interest" description="Disordered" evidence="1">
    <location>
        <begin position="103"/>
        <end position="151"/>
    </location>
</feature>